<feature type="transmembrane region" description="Helical" evidence="7">
    <location>
        <begin position="78"/>
        <end position="100"/>
    </location>
</feature>
<feature type="transmembrane region" description="Helical" evidence="7">
    <location>
        <begin position="246"/>
        <end position="269"/>
    </location>
</feature>
<dbReference type="Proteomes" id="UP001241072">
    <property type="component" value="Unassembled WGS sequence"/>
</dbReference>
<feature type="transmembrane region" description="Helical" evidence="7">
    <location>
        <begin position="145"/>
        <end position="165"/>
    </location>
</feature>
<feature type="transmembrane region" description="Helical" evidence="7">
    <location>
        <begin position="12"/>
        <end position="35"/>
    </location>
</feature>
<dbReference type="PANTHER" id="PTHR43744">
    <property type="entry name" value="ABC TRANSPORTER PERMEASE PROTEIN MG189-RELATED-RELATED"/>
    <property type="match status" value="1"/>
</dbReference>
<comment type="similarity">
    <text evidence="7">Belongs to the binding-protein-dependent transport system permease family.</text>
</comment>
<feature type="transmembrane region" description="Helical" evidence="7">
    <location>
        <begin position="186"/>
        <end position="208"/>
    </location>
</feature>
<evidence type="ECO:0000256" key="6">
    <source>
        <dbReference type="ARBA" id="ARBA00023136"/>
    </source>
</evidence>
<comment type="caution">
    <text evidence="9">The sequence shown here is derived from an EMBL/GenBank/DDBJ whole genome shotgun (WGS) entry which is preliminary data.</text>
</comment>
<dbReference type="CDD" id="cd06261">
    <property type="entry name" value="TM_PBP2"/>
    <property type="match status" value="1"/>
</dbReference>
<evidence type="ECO:0000256" key="3">
    <source>
        <dbReference type="ARBA" id="ARBA00022475"/>
    </source>
</evidence>
<dbReference type="SUPFAM" id="SSF161098">
    <property type="entry name" value="MetI-like"/>
    <property type="match status" value="1"/>
</dbReference>
<organism evidence="9 10">
    <name type="scientific">Antiquaquibacter soli</name>
    <dbReference type="NCBI Taxonomy" id="3064523"/>
    <lineage>
        <taxon>Bacteria</taxon>
        <taxon>Bacillati</taxon>
        <taxon>Actinomycetota</taxon>
        <taxon>Actinomycetes</taxon>
        <taxon>Micrococcales</taxon>
        <taxon>Microbacteriaceae</taxon>
        <taxon>Antiquaquibacter</taxon>
    </lineage>
</organism>
<proteinExistence type="inferred from homology"/>
<evidence type="ECO:0000313" key="10">
    <source>
        <dbReference type="Proteomes" id="UP001241072"/>
    </source>
</evidence>
<keyword evidence="5 7" id="KW-1133">Transmembrane helix</keyword>
<comment type="subcellular location">
    <subcellularLocation>
        <location evidence="1 7">Cell membrane</location>
        <topology evidence="1 7">Multi-pass membrane protein</topology>
    </subcellularLocation>
</comment>
<dbReference type="RefSeq" id="WP_305003684.1">
    <property type="nucleotide sequence ID" value="NZ_JAUQUB010000004.1"/>
</dbReference>
<dbReference type="PANTHER" id="PTHR43744:SF8">
    <property type="entry name" value="SN-GLYCEROL-3-PHOSPHATE TRANSPORT SYSTEM PERMEASE PROTEIN UGPE"/>
    <property type="match status" value="1"/>
</dbReference>
<feature type="domain" description="ABC transmembrane type-1" evidence="8">
    <location>
        <begin position="74"/>
        <end position="270"/>
    </location>
</feature>
<evidence type="ECO:0000256" key="5">
    <source>
        <dbReference type="ARBA" id="ARBA00022989"/>
    </source>
</evidence>
<sequence>MTTTSATLNKKARWPIFIALLLLAASVIYPFFFLITSSLRPKLDYLENPLGLPGEWTFDNFIALWTRYGAGQGFMNSLFVVVTAVAIELVLATLAGYALAKYPVPGSKFITASFVSVMLIPSQVLILPIYLMLSQFRLVGDFSGLILVYVATGLPFSVFFLSVTFRSIPNEVLEAAKLDGAGFFRTLWSVVSPMGVAGIATLAVLQFLGKWNELLFAVILLPDNSKRLLTPALAQIGDKFLNEQPLVSAGLLLTASVPLLLLAVASQYIMRGLAVGVSR</sequence>
<keyword evidence="6 7" id="KW-0472">Membrane</keyword>
<accession>A0ABT9BRI5</accession>
<evidence type="ECO:0000256" key="1">
    <source>
        <dbReference type="ARBA" id="ARBA00004651"/>
    </source>
</evidence>
<keyword evidence="10" id="KW-1185">Reference proteome</keyword>
<evidence type="ECO:0000256" key="4">
    <source>
        <dbReference type="ARBA" id="ARBA00022692"/>
    </source>
</evidence>
<dbReference type="Pfam" id="PF00528">
    <property type="entry name" value="BPD_transp_1"/>
    <property type="match status" value="1"/>
</dbReference>
<name>A0ABT9BRI5_9MICO</name>
<dbReference type="InterPro" id="IPR000515">
    <property type="entry name" value="MetI-like"/>
</dbReference>
<evidence type="ECO:0000256" key="2">
    <source>
        <dbReference type="ARBA" id="ARBA00022448"/>
    </source>
</evidence>
<protein>
    <submittedName>
        <fullName evidence="9">Carbohydrate ABC transporter permease</fullName>
    </submittedName>
</protein>
<keyword evidence="4 7" id="KW-0812">Transmembrane</keyword>
<evidence type="ECO:0000256" key="7">
    <source>
        <dbReference type="RuleBase" id="RU363032"/>
    </source>
</evidence>
<keyword evidence="2 7" id="KW-0813">Transport</keyword>
<gene>
    <name evidence="9" type="ORF">Q5716_13540</name>
</gene>
<evidence type="ECO:0000259" key="8">
    <source>
        <dbReference type="PROSITE" id="PS50928"/>
    </source>
</evidence>
<dbReference type="InterPro" id="IPR035906">
    <property type="entry name" value="MetI-like_sf"/>
</dbReference>
<feature type="transmembrane region" description="Helical" evidence="7">
    <location>
        <begin position="112"/>
        <end position="133"/>
    </location>
</feature>
<keyword evidence="3" id="KW-1003">Cell membrane</keyword>
<reference evidence="9 10" key="1">
    <citation type="submission" date="2023-07" db="EMBL/GenBank/DDBJ databases">
        <title>Protaetiibacter sp. nov WY-16 isolated from soil.</title>
        <authorList>
            <person name="Liu B."/>
            <person name="Wan Y."/>
        </authorList>
    </citation>
    <scope>NUCLEOTIDE SEQUENCE [LARGE SCALE GENOMIC DNA]</scope>
    <source>
        <strain evidence="9 10">WY-16</strain>
    </source>
</reference>
<dbReference type="EMBL" id="JAUQUB010000004">
    <property type="protein sequence ID" value="MDO7883254.1"/>
    <property type="molecule type" value="Genomic_DNA"/>
</dbReference>
<dbReference type="PROSITE" id="PS50928">
    <property type="entry name" value="ABC_TM1"/>
    <property type="match status" value="1"/>
</dbReference>
<dbReference type="Gene3D" id="1.10.3720.10">
    <property type="entry name" value="MetI-like"/>
    <property type="match status" value="1"/>
</dbReference>
<evidence type="ECO:0000313" key="9">
    <source>
        <dbReference type="EMBL" id="MDO7883254.1"/>
    </source>
</evidence>